<evidence type="ECO:0000313" key="3">
    <source>
        <dbReference type="Proteomes" id="UP000823872"/>
    </source>
</evidence>
<sequence>MTKAQAPLSFEDVAVSFSREEWRLLVPAQKDLYRDVMLENYRNLVSVGYQASEPGSLFQLEHAGPLRAVEGAAPRPPCPGYPATNPHMILNFEHGGKPWSIEDELQCQYSSVFCSSLTSGCSKPPPFWRPLIPPSAP</sequence>
<reference evidence="2" key="2">
    <citation type="submission" date="2025-08" db="UniProtKB">
        <authorList>
            <consortium name="Ensembl"/>
        </authorList>
    </citation>
    <scope>IDENTIFICATION</scope>
    <source>
        <strain evidence="2">breed Abyssinian</strain>
    </source>
</reference>
<dbReference type="Pfam" id="PF01352">
    <property type="entry name" value="KRAB"/>
    <property type="match status" value="1"/>
</dbReference>
<dbReference type="SUPFAM" id="SSF109640">
    <property type="entry name" value="KRAB domain (Kruppel-associated box)"/>
    <property type="match status" value="1"/>
</dbReference>
<dbReference type="InterPro" id="IPR001909">
    <property type="entry name" value="KRAB"/>
</dbReference>
<keyword evidence="3" id="KW-1185">Reference proteome</keyword>
<protein>
    <recommendedName>
        <fullName evidence="1">KRAB domain-containing protein</fullName>
    </recommendedName>
</protein>
<gene>
    <name evidence="2" type="primary">ZNF577</name>
</gene>
<dbReference type="PANTHER" id="PTHR23232:SF161">
    <property type="entry name" value="KRAB DOMAIN-CONTAINING PROTEIN"/>
    <property type="match status" value="1"/>
</dbReference>
<dbReference type="Gene3D" id="6.10.140.140">
    <property type="match status" value="1"/>
</dbReference>
<dbReference type="Ensembl" id="ENSFCTT00005086161.1">
    <property type="protein sequence ID" value="ENSFCTP00005058532.1"/>
    <property type="gene ID" value="ENSFCTG00005030933.1"/>
</dbReference>
<dbReference type="CDD" id="cd07765">
    <property type="entry name" value="KRAB_A-box"/>
    <property type="match status" value="1"/>
</dbReference>
<organism evidence="2 3">
    <name type="scientific">Felis catus</name>
    <name type="common">Cat</name>
    <name type="synonym">Felis silvestris catus</name>
    <dbReference type="NCBI Taxonomy" id="9685"/>
    <lineage>
        <taxon>Eukaryota</taxon>
        <taxon>Metazoa</taxon>
        <taxon>Chordata</taxon>
        <taxon>Craniata</taxon>
        <taxon>Vertebrata</taxon>
        <taxon>Euteleostomi</taxon>
        <taxon>Mammalia</taxon>
        <taxon>Eutheria</taxon>
        <taxon>Laurasiatheria</taxon>
        <taxon>Carnivora</taxon>
        <taxon>Feliformia</taxon>
        <taxon>Felidae</taxon>
        <taxon>Felinae</taxon>
        <taxon>Felis</taxon>
    </lineage>
</organism>
<evidence type="ECO:0000259" key="1">
    <source>
        <dbReference type="PROSITE" id="PS50805"/>
    </source>
</evidence>
<dbReference type="InterPro" id="IPR036051">
    <property type="entry name" value="KRAB_dom_sf"/>
</dbReference>
<proteinExistence type="predicted"/>
<evidence type="ECO:0000313" key="2">
    <source>
        <dbReference type="Ensembl" id="ENSFCTP00005058532.1"/>
    </source>
</evidence>
<feature type="domain" description="KRAB" evidence="1">
    <location>
        <begin position="8"/>
        <end position="111"/>
    </location>
</feature>
<accession>A0ABI8AGV0</accession>
<dbReference type="GeneTree" id="ENSGT00940000163379"/>
<dbReference type="PROSITE" id="PS50805">
    <property type="entry name" value="KRAB"/>
    <property type="match status" value="1"/>
</dbReference>
<dbReference type="Proteomes" id="UP000823872">
    <property type="component" value="Chromosome E2"/>
</dbReference>
<dbReference type="PANTHER" id="PTHR23232">
    <property type="entry name" value="KRAB DOMAIN C2H2 ZINC FINGER"/>
    <property type="match status" value="1"/>
</dbReference>
<name>A0ABI8AGV0_FELCA</name>
<dbReference type="InterPro" id="IPR050169">
    <property type="entry name" value="Krueppel_C2H2_ZnF"/>
</dbReference>
<reference evidence="2 3" key="1">
    <citation type="submission" date="2021-02" db="EMBL/GenBank/DDBJ databases">
        <title>Safari Cat Assemblies.</title>
        <authorList>
            <person name="Bredemeyer K.R."/>
            <person name="Murphy W.J."/>
        </authorList>
    </citation>
    <scope>NUCLEOTIDE SEQUENCE [LARGE SCALE GENOMIC DNA]</scope>
</reference>
<reference evidence="2" key="3">
    <citation type="submission" date="2025-09" db="UniProtKB">
        <authorList>
            <consortium name="Ensembl"/>
        </authorList>
    </citation>
    <scope>IDENTIFICATION</scope>
    <source>
        <strain evidence="2">breed Abyssinian</strain>
    </source>
</reference>
<dbReference type="SMART" id="SM00349">
    <property type="entry name" value="KRAB"/>
    <property type="match status" value="1"/>
</dbReference>